<organism evidence="1 2">
    <name type="scientific">candidate division WOR-3 bacterium</name>
    <dbReference type="NCBI Taxonomy" id="2052148"/>
    <lineage>
        <taxon>Bacteria</taxon>
        <taxon>Bacteria division WOR-3</taxon>
    </lineage>
</organism>
<dbReference type="Gene3D" id="1.25.40.10">
    <property type="entry name" value="Tetratricopeptide repeat domain"/>
    <property type="match status" value="1"/>
</dbReference>
<dbReference type="Pfam" id="PF13565">
    <property type="entry name" value="HTH_32"/>
    <property type="match status" value="1"/>
</dbReference>
<evidence type="ECO:0000313" key="1">
    <source>
        <dbReference type="EMBL" id="HEC79156.1"/>
    </source>
</evidence>
<dbReference type="EMBL" id="DRIG01000091">
    <property type="protein sequence ID" value="HEC79156.1"/>
    <property type="molecule type" value="Genomic_DNA"/>
</dbReference>
<gene>
    <name evidence="1" type="ORF">ENI34_08470</name>
</gene>
<sequence>MFYFGYNIHMKLQLGTIDRFNVRVQAVKKYIEFNSLNEVASSFNIHPITLRRWIKRYQQGGEENLKRKKNYRRHPKRLAHQIEEKIVLLKENNPVLTVSQAKEILNRQGIKISTGGIWNVWRRYNLSGQSEKLSGWETPEIKDGLKNARDYLEKGEIYRAARILNKLPHCPDKEVLKKIPDDLLSLSRQQEKLNLLYGEIPFPELMHKARLIREKAEKKNMFYTALRAGAIELNAMDWLGFHKEQLLLARKLKKKIEKIKNRNTCSPVRRFEILIAEAQSLARSGRIKEALLCIHRCENFCKHPVYSGFLGMIASFYSGIGFHRKARQWLEKSLKINKNKEYTYKILAANMAMAGEYNLAKRTLKKANKKISLDKTLGLIVNSLCAFGQGKIEDAVAFSNQSLASARKEAIPFHLWSSTLTLASCLASLGDGGKARNLIKRVFLQLRKFKIRRNDLLARIILGQKRLPKSATLMPDLRLATFLRQASKSLRIRDYRRAFNYATTQRLMGFFHRLIPLFPDSVNNLIAKGKTTGLPKELLRLPVFQKNIPVYRLNFLGPVHIYRNNVKLHRLTPMYTSFNIHLSFKKRIELNSLYRNFWPHAKNPQNSLSHLLFGVRKYLRLLPGTLFIKQGFLHFKGYITTDYQFYEETMIRAKALERAGEWEFAKKEYLLAFKLFRGEPFKKMYDPWSENMRRVVLNRLETEAVHFAKKCLEHRNKNDAKKVLEKVLKIIPDSEEIRKMVSECGK</sequence>
<evidence type="ECO:0008006" key="3">
    <source>
        <dbReference type="Google" id="ProtNLM"/>
    </source>
</evidence>
<accession>A0A9C9ENU9</accession>
<dbReference type="Proteomes" id="UP000885826">
    <property type="component" value="Unassembled WGS sequence"/>
</dbReference>
<evidence type="ECO:0000313" key="2">
    <source>
        <dbReference type="Proteomes" id="UP000885826"/>
    </source>
</evidence>
<dbReference type="SUPFAM" id="SSF46689">
    <property type="entry name" value="Homeodomain-like"/>
    <property type="match status" value="1"/>
</dbReference>
<name>A0A9C9ENU9_UNCW3</name>
<reference evidence="1" key="1">
    <citation type="journal article" date="2020" name="mSystems">
        <title>Genome- and Community-Level Interaction Insights into Carbon Utilization and Element Cycling Functions of Hydrothermarchaeota in Hydrothermal Sediment.</title>
        <authorList>
            <person name="Zhou Z."/>
            <person name="Liu Y."/>
            <person name="Xu W."/>
            <person name="Pan J."/>
            <person name="Luo Z.H."/>
            <person name="Li M."/>
        </authorList>
    </citation>
    <scope>NUCLEOTIDE SEQUENCE</scope>
    <source>
        <strain evidence="1">HyVt-388</strain>
    </source>
</reference>
<dbReference type="AlphaFoldDB" id="A0A9C9ENU9"/>
<proteinExistence type="predicted"/>
<dbReference type="SUPFAM" id="SSF48452">
    <property type="entry name" value="TPR-like"/>
    <property type="match status" value="1"/>
</dbReference>
<dbReference type="InterPro" id="IPR009057">
    <property type="entry name" value="Homeodomain-like_sf"/>
</dbReference>
<comment type="caution">
    <text evidence="1">The sequence shown here is derived from an EMBL/GenBank/DDBJ whole genome shotgun (WGS) entry which is preliminary data.</text>
</comment>
<dbReference type="InterPro" id="IPR011990">
    <property type="entry name" value="TPR-like_helical_dom_sf"/>
</dbReference>
<protein>
    <recommendedName>
        <fullName evidence="3">Helix-turn-helix domain-containing protein</fullName>
    </recommendedName>
</protein>